<evidence type="ECO:0000313" key="4">
    <source>
        <dbReference type="Proteomes" id="UP000809243"/>
    </source>
</evidence>
<dbReference type="PANTHER" id="PTHR36435:SF1">
    <property type="entry name" value="CAAX AMINO TERMINAL PROTEASE FAMILY PROTEIN"/>
    <property type="match status" value="1"/>
</dbReference>
<keyword evidence="1" id="KW-0812">Transmembrane</keyword>
<name>A0A938YRN9_9ARCH</name>
<evidence type="ECO:0000259" key="2">
    <source>
        <dbReference type="Pfam" id="PF02517"/>
    </source>
</evidence>
<feature type="transmembrane region" description="Helical" evidence="1">
    <location>
        <begin position="145"/>
        <end position="162"/>
    </location>
</feature>
<gene>
    <name evidence="3" type="ORF">JW744_04365</name>
</gene>
<dbReference type="InterPro" id="IPR052710">
    <property type="entry name" value="CAAX_protease"/>
</dbReference>
<feature type="transmembrane region" description="Helical" evidence="1">
    <location>
        <begin position="58"/>
        <end position="80"/>
    </location>
</feature>
<feature type="transmembrane region" description="Helical" evidence="1">
    <location>
        <begin position="169"/>
        <end position="186"/>
    </location>
</feature>
<organism evidence="3 4">
    <name type="scientific">Candidatus Iainarchaeum sp</name>
    <dbReference type="NCBI Taxonomy" id="3101447"/>
    <lineage>
        <taxon>Archaea</taxon>
        <taxon>Candidatus Iainarchaeota</taxon>
        <taxon>Candidatus Iainarchaeia</taxon>
        <taxon>Candidatus Iainarchaeales</taxon>
        <taxon>Candidatus Iainarchaeaceae</taxon>
        <taxon>Candidatus Iainarchaeum</taxon>
    </lineage>
</organism>
<proteinExistence type="predicted"/>
<protein>
    <submittedName>
        <fullName evidence="3">CPBP family intramembrane metalloprotease</fullName>
    </submittedName>
</protein>
<comment type="caution">
    <text evidence="3">The sequence shown here is derived from an EMBL/GenBank/DDBJ whole genome shotgun (WGS) entry which is preliminary data.</text>
</comment>
<sequence>MLERLASNALIDLFLIGIPIAFLFIKKKREKQALSAKETARELGLSGIELKSFLKKTALLLAALVIAALFLDFLLTAFSVNDSQNIAAEIAGLKAVPLLLFYLLSARVLSEEIFFRGFLVKRAGVVVSALLFAAMHFGYGSHAEIAGAFILGVILGKAFQLNKNLYPNIAAHIAYNAIAISMIFWSV</sequence>
<keyword evidence="3" id="KW-0378">Hydrolase</keyword>
<evidence type="ECO:0000313" key="3">
    <source>
        <dbReference type="EMBL" id="MBN2067675.1"/>
    </source>
</evidence>
<dbReference type="GO" id="GO:0004175">
    <property type="term" value="F:endopeptidase activity"/>
    <property type="evidence" value="ECO:0007669"/>
    <property type="project" value="UniProtKB-ARBA"/>
</dbReference>
<dbReference type="EMBL" id="JAFGDB010000073">
    <property type="protein sequence ID" value="MBN2067675.1"/>
    <property type="molecule type" value="Genomic_DNA"/>
</dbReference>
<dbReference type="GO" id="GO:0008237">
    <property type="term" value="F:metallopeptidase activity"/>
    <property type="evidence" value="ECO:0007669"/>
    <property type="project" value="UniProtKB-KW"/>
</dbReference>
<keyword evidence="3" id="KW-0645">Protease</keyword>
<dbReference type="AlphaFoldDB" id="A0A938YRN9"/>
<evidence type="ECO:0000256" key="1">
    <source>
        <dbReference type="SAM" id="Phobius"/>
    </source>
</evidence>
<feature type="transmembrane region" description="Helical" evidence="1">
    <location>
        <begin position="86"/>
        <end position="106"/>
    </location>
</feature>
<feature type="transmembrane region" description="Helical" evidence="1">
    <location>
        <begin position="118"/>
        <end position="139"/>
    </location>
</feature>
<keyword evidence="1" id="KW-1133">Transmembrane helix</keyword>
<dbReference type="InterPro" id="IPR003675">
    <property type="entry name" value="Rce1/LyrA-like_dom"/>
</dbReference>
<dbReference type="GO" id="GO:0080120">
    <property type="term" value="P:CAAX-box protein maturation"/>
    <property type="evidence" value="ECO:0007669"/>
    <property type="project" value="UniProtKB-ARBA"/>
</dbReference>
<dbReference type="Proteomes" id="UP000809243">
    <property type="component" value="Unassembled WGS sequence"/>
</dbReference>
<dbReference type="PANTHER" id="PTHR36435">
    <property type="entry name" value="SLR1288 PROTEIN"/>
    <property type="match status" value="1"/>
</dbReference>
<feature type="domain" description="CAAX prenyl protease 2/Lysostaphin resistance protein A-like" evidence="2">
    <location>
        <begin position="98"/>
        <end position="178"/>
    </location>
</feature>
<feature type="transmembrane region" description="Helical" evidence="1">
    <location>
        <begin position="6"/>
        <end position="25"/>
    </location>
</feature>
<reference evidence="3" key="1">
    <citation type="submission" date="2021-01" db="EMBL/GenBank/DDBJ databases">
        <title>Active Sulfur Cycling in an Early Earth Analoge.</title>
        <authorList>
            <person name="Hahn C.R."/>
            <person name="Youssef N.H."/>
            <person name="Elshahed M."/>
        </authorList>
    </citation>
    <scope>NUCLEOTIDE SEQUENCE</scope>
    <source>
        <strain evidence="3">Zod_Metabat.1151</strain>
    </source>
</reference>
<keyword evidence="1" id="KW-0472">Membrane</keyword>
<keyword evidence="3" id="KW-0482">Metalloprotease</keyword>
<accession>A0A938YRN9</accession>
<dbReference type="Pfam" id="PF02517">
    <property type="entry name" value="Rce1-like"/>
    <property type="match status" value="1"/>
</dbReference>